<proteinExistence type="predicted"/>
<keyword evidence="2" id="KW-1185">Reference proteome</keyword>
<gene>
    <name evidence="1" type="ORF">J1TS3_36530</name>
</gene>
<comment type="caution">
    <text evidence="1">The sequence shown here is derived from an EMBL/GenBank/DDBJ whole genome shotgun (WGS) entry which is preliminary data.</text>
</comment>
<accession>A0ABQ4K9W7</accession>
<organism evidence="1 2">
    <name type="scientific">Siminovitchia fordii</name>
    <dbReference type="NCBI Taxonomy" id="254759"/>
    <lineage>
        <taxon>Bacteria</taxon>
        <taxon>Bacillati</taxon>
        <taxon>Bacillota</taxon>
        <taxon>Bacilli</taxon>
        <taxon>Bacillales</taxon>
        <taxon>Bacillaceae</taxon>
        <taxon>Siminovitchia</taxon>
    </lineage>
</organism>
<evidence type="ECO:0000313" key="2">
    <source>
        <dbReference type="Proteomes" id="UP000680279"/>
    </source>
</evidence>
<dbReference type="EMBL" id="BOQT01000018">
    <property type="protein sequence ID" value="GIN22519.1"/>
    <property type="molecule type" value="Genomic_DNA"/>
</dbReference>
<dbReference type="Proteomes" id="UP000680279">
    <property type="component" value="Unassembled WGS sequence"/>
</dbReference>
<evidence type="ECO:0000313" key="1">
    <source>
        <dbReference type="EMBL" id="GIN22519.1"/>
    </source>
</evidence>
<sequence length="78" mass="9538">MHSKRYLYWPIKIKWSKPISKSIRSKWFHKHGWQVGWDGFAMGVFGWTYHLGRLKICFGNENFKKKPHKQKHIPIEDR</sequence>
<name>A0ABQ4K9W7_9BACI</name>
<protein>
    <submittedName>
        <fullName evidence="1">Uncharacterized protein</fullName>
    </submittedName>
</protein>
<reference evidence="1 2" key="1">
    <citation type="submission" date="2021-03" db="EMBL/GenBank/DDBJ databases">
        <title>Antimicrobial resistance genes in bacteria isolated from Japanese honey, and their potential for conferring macrolide and lincosamide resistance in the American foulbrood pathogen Paenibacillus larvae.</title>
        <authorList>
            <person name="Okamoto M."/>
            <person name="Kumagai M."/>
            <person name="Kanamori H."/>
            <person name="Takamatsu D."/>
        </authorList>
    </citation>
    <scope>NUCLEOTIDE SEQUENCE [LARGE SCALE GENOMIC DNA]</scope>
    <source>
        <strain evidence="1 2">J1TS3</strain>
    </source>
</reference>